<protein>
    <recommendedName>
        <fullName evidence="4">DUF4231 domain-containing protein</fullName>
    </recommendedName>
</protein>
<evidence type="ECO:0000313" key="2">
    <source>
        <dbReference type="EMBL" id="GAA3518078.1"/>
    </source>
</evidence>
<keyword evidence="1" id="KW-0472">Membrane</keyword>
<dbReference type="Proteomes" id="UP001500459">
    <property type="component" value="Unassembled WGS sequence"/>
</dbReference>
<name>A0ABP6UUJ1_9FLAO</name>
<evidence type="ECO:0000313" key="3">
    <source>
        <dbReference type="Proteomes" id="UP001500459"/>
    </source>
</evidence>
<gene>
    <name evidence="2" type="ORF">GCM10022393_35240</name>
</gene>
<keyword evidence="1" id="KW-1133">Transmembrane helix</keyword>
<evidence type="ECO:0000256" key="1">
    <source>
        <dbReference type="SAM" id="Phobius"/>
    </source>
</evidence>
<sequence>MKEAEYFIKVIDEQIRIFDEESKKHKKLYRNIRYFVFGGTGLSTILAGIAIESGAMQRYFNIALVVITAALSVAGSYEGLRKPSELWIMERNMYHSLRDLKRAFQFEYFKNHTKMNVQPFFDQMQSILNAAGEKWQKNIHKAKAGISINRQNTMPD</sequence>
<organism evidence="2 3">
    <name type="scientific">Aquimarina addita</name>
    <dbReference type="NCBI Taxonomy" id="870485"/>
    <lineage>
        <taxon>Bacteria</taxon>
        <taxon>Pseudomonadati</taxon>
        <taxon>Bacteroidota</taxon>
        <taxon>Flavobacteriia</taxon>
        <taxon>Flavobacteriales</taxon>
        <taxon>Flavobacteriaceae</taxon>
        <taxon>Aquimarina</taxon>
    </lineage>
</organism>
<accession>A0ABP6UUJ1</accession>
<reference evidence="3" key="1">
    <citation type="journal article" date="2019" name="Int. J. Syst. Evol. Microbiol.">
        <title>The Global Catalogue of Microorganisms (GCM) 10K type strain sequencing project: providing services to taxonomists for standard genome sequencing and annotation.</title>
        <authorList>
            <consortium name="The Broad Institute Genomics Platform"/>
            <consortium name="The Broad Institute Genome Sequencing Center for Infectious Disease"/>
            <person name="Wu L."/>
            <person name="Ma J."/>
        </authorList>
    </citation>
    <scope>NUCLEOTIDE SEQUENCE [LARGE SCALE GENOMIC DNA]</scope>
    <source>
        <strain evidence="3">JCM 17106</strain>
    </source>
</reference>
<proteinExistence type="predicted"/>
<dbReference type="EMBL" id="BAABCW010000019">
    <property type="protein sequence ID" value="GAA3518078.1"/>
    <property type="molecule type" value="Genomic_DNA"/>
</dbReference>
<feature type="transmembrane region" description="Helical" evidence="1">
    <location>
        <begin position="32"/>
        <end position="53"/>
    </location>
</feature>
<feature type="transmembrane region" description="Helical" evidence="1">
    <location>
        <begin position="59"/>
        <end position="80"/>
    </location>
</feature>
<keyword evidence="1" id="KW-0812">Transmembrane</keyword>
<dbReference type="RefSeq" id="WP_344929691.1">
    <property type="nucleotide sequence ID" value="NZ_BAABCW010000019.1"/>
</dbReference>
<keyword evidence="3" id="KW-1185">Reference proteome</keyword>
<dbReference type="NCBIfam" id="NF033634">
    <property type="entry name" value="SLATT_1"/>
    <property type="match status" value="1"/>
</dbReference>
<comment type="caution">
    <text evidence="2">The sequence shown here is derived from an EMBL/GenBank/DDBJ whole genome shotgun (WGS) entry which is preliminary data.</text>
</comment>
<evidence type="ECO:0008006" key="4">
    <source>
        <dbReference type="Google" id="ProtNLM"/>
    </source>
</evidence>